<dbReference type="Gene3D" id="2.60.40.1180">
    <property type="entry name" value="Golgi alpha-mannosidase II"/>
    <property type="match status" value="1"/>
</dbReference>
<dbReference type="Proteomes" id="UP000290253">
    <property type="component" value="Unassembled WGS sequence"/>
</dbReference>
<protein>
    <recommendedName>
        <fullName evidence="5">Beta-glucuronidase C-terminal domain-containing protein</fullName>
    </recommendedName>
</protein>
<dbReference type="RefSeq" id="WP_129209680.1">
    <property type="nucleotide sequence ID" value="NZ_BMGU01000002.1"/>
</dbReference>
<reference evidence="3 4" key="1">
    <citation type="journal article" date="2016" name="Int. J. Syst. Evol. Microbiol.">
        <title>Acidipila dinghuensis sp. nov., an acidobacterium isolated from forest soil.</title>
        <authorList>
            <person name="Jiang Y.W."/>
            <person name="Wang J."/>
            <person name="Chen M.H."/>
            <person name="Lv Y.Y."/>
            <person name="Qiu L.H."/>
        </authorList>
    </citation>
    <scope>NUCLEOTIDE SEQUENCE [LARGE SCALE GENOMIC DNA]</scope>
    <source>
        <strain evidence="3 4">DHOF10</strain>
    </source>
</reference>
<dbReference type="AlphaFoldDB" id="A0A4Q1SAX3"/>
<comment type="caution">
    <text evidence="3">The sequence shown here is derived from an EMBL/GenBank/DDBJ whole genome shotgun (WGS) entry which is preliminary data.</text>
</comment>
<organism evidence="3 4">
    <name type="scientific">Silvibacterium dinghuense</name>
    <dbReference type="NCBI Taxonomy" id="1560006"/>
    <lineage>
        <taxon>Bacteria</taxon>
        <taxon>Pseudomonadati</taxon>
        <taxon>Acidobacteriota</taxon>
        <taxon>Terriglobia</taxon>
        <taxon>Terriglobales</taxon>
        <taxon>Acidobacteriaceae</taxon>
        <taxon>Silvibacterium</taxon>
    </lineage>
</organism>
<dbReference type="InterPro" id="IPR017853">
    <property type="entry name" value="GH"/>
</dbReference>
<feature type="signal peptide" evidence="2">
    <location>
        <begin position="1"/>
        <end position="25"/>
    </location>
</feature>
<keyword evidence="2" id="KW-0732">Signal</keyword>
<evidence type="ECO:0008006" key="5">
    <source>
        <dbReference type="Google" id="ProtNLM"/>
    </source>
</evidence>
<name>A0A4Q1SAX3_9BACT</name>
<accession>A0A4Q1SAX3</accession>
<proteinExistence type="predicted"/>
<dbReference type="Gene3D" id="3.20.20.80">
    <property type="entry name" value="Glycosidases"/>
    <property type="match status" value="1"/>
</dbReference>
<evidence type="ECO:0000256" key="1">
    <source>
        <dbReference type="SAM" id="MobiDB-lite"/>
    </source>
</evidence>
<feature type="compositionally biased region" description="Low complexity" evidence="1">
    <location>
        <begin position="111"/>
        <end position="121"/>
    </location>
</feature>
<dbReference type="InterPro" id="IPR052974">
    <property type="entry name" value="GH79_Enzymes"/>
</dbReference>
<dbReference type="PANTHER" id="PTHR36183:SF2">
    <property type="entry name" value="BETA-GLUCURONIDASE C-TERMINAL DOMAIN-CONTAINING PROTEIN"/>
    <property type="match status" value="1"/>
</dbReference>
<evidence type="ECO:0000313" key="4">
    <source>
        <dbReference type="Proteomes" id="UP000290253"/>
    </source>
</evidence>
<feature type="region of interest" description="Disordered" evidence="1">
    <location>
        <begin position="97"/>
        <end position="128"/>
    </location>
</feature>
<dbReference type="InterPro" id="IPR013780">
    <property type="entry name" value="Glyco_hydro_b"/>
</dbReference>
<dbReference type="EMBL" id="SDMK01000004">
    <property type="protein sequence ID" value="RXS93832.1"/>
    <property type="molecule type" value="Genomic_DNA"/>
</dbReference>
<dbReference type="PANTHER" id="PTHR36183">
    <property type="entry name" value="BETA-GLUCURONIDASE"/>
    <property type="match status" value="1"/>
</dbReference>
<feature type="chain" id="PRO_5020695882" description="Beta-glucuronidase C-terminal domain-containing protein" evidence="2">
    <location>
        <begin position="26"/>
        <end position="494"/>
    </location>
</feature>
<gene>
    <name evidence="3" type="ORF">ESZ00_17485</name>
</gene>
<evidence type="ECO:0000256" key="2">
    <source>
        <dbReference type="SAM" id="SignalP"/>
    </source>
</evidence>
<dbReference type="OrthoDB" id="5166947at2"/>
<dbReference type="SUPFAM" id="SSF51445">
    <property type="entry name" value="(Trans)glycosidases"/>
    <property type="match status" value="1"/>
</dbReference>
<evidence type="ECO:0000313" key="3">
    <source>
        <dbReference type="EMBL" id="RXS93832.1"/>
    </source>
</evidence>
<sequence>MRRRDFLRLSLSVSAATAVSPSLFAAPGNGRTSAPGNVRLSLSPDRSAGTIGRDFTGLSYESAQLGDPEFFSADNKALVGLFRRLGGADGRQSGVLRIGGNTSENSHWKADGQAATDAASAPVGPDTGKKLPRLTAITPQAIDNLHGFLEATGWGLIYGLNLATGTPEVAADEAEYVWKSCGKRVIAFQIGNEADIFHQNGLRKPDYGEPEFAAEWQKYFDVLRKRLPEARFAGPDTAYRTDWMLPFARAFQKDLVLLTEHYYAEGPPTDPSMTIDRLLGPNSKLQAELATAQQARKETGVPFRLSETNSCYSGGKEGVSNTFAAALWTAELMYQVAATGGVGINFHGGGYGWYTPIAGTREKGFSVRPGYYGMLLFAQAGAGELIETKLEPESPLVSAYGLRGEDGAVKVVLFNKSTDAVEIDLDLGRKSSGLNALYLTGPSLAATDGMTLGGAAVSGDGGWEPSAPEVLPVRGRRAVLTLPAASAILVTAES</sequence>
<keyword evidence="4" id="KW-1185">Reference proteome</keyword>